<dbReference type="Gene3D" id="3.40.50.720">
    <property type="entry name" value="NAD(P)-binding Rossmann-like Domain"/>
    <property type="match status" value="1"/>
</dbReference>
<dbReference type="Proteomes" id="UP000184452">
    <property type="component" value="Unassembled WGS sequence"/>
</dbReference>
<dbReference type="AlphaFoldDB" id="A0A1M6H6B7"/>
<evidence type="ECO:0008006" key="4">
    <source>
        <dbReference type="Google" id="ProtNLM"/>
    </source>
</evidence>
<dbReference type="InterPro" id="IPR002347">
    <property type="entry name" value="SDR_fam"/>
</dbReference>
<keyword evidence="3" id="KW-1185">Reference proteome</keyword>
<reference evidence="2 3" key="1">
    <citation type="submission" date="2016-11" db="EMBL/GenBank/DDBJ databases">
        <authorList>
            <person name="Jaros S."/>
            <person name="Januszkiewicz K."/>
            <person name="Wedrychowicz H."/>
        </authorList>
    </citation>
    <scope>NUCLEOTIDE SEQUENCE [LARGE SCALE GENOMIC DNA]</scope>
    <source>
        <strain evidence="2 3">CGMCC 4.5723</strain>
    </source>
</reference>
<proteinExistence type="predicted"/>
<feature type="region of interest" description="Disordered" evidence="1">
    <location>
        <begin position="79"/>
        <end position="119"/>
    </location>
</feature>
<name>A0A1M6H6B7_9ACTN</name>
<dbReference type="STRING" id="758803.SAMN05421803_10449"/>
<protein>
    <recommendedName>
        <fullName evidence="4">Short chain dehydrogenase</fullName>
    </recommendedName>
</protein>
<organism evidence="2 3">
    <name type="scientific">Nocardiopsis flavescens</name>
    <dbReference type="NCBI Taxonomy" id="758803"/>
    <lineage>
        <taxon>Bacteria</taxon>
        <taxon>Bacillati</taxon>
        <taxon>Actinomycetota</taxon>
        <taxon>Actinomycetes</taxon>
        <taxon>Streptosporangiales</taxon>
        <taxon>Nocardiopsidaceae</taxon>
        <taxon>Nocardiopsis</taxon>
    </lineage>
</organism>
<dbReference type="EMBL" id="FQZK01000004">
    <property type="protein sequence ID" value="SHJ17649.1"/>
    <property type="molecule type" value="Genomic_DNA"/>
</dbReference>
<evidence type="ECO:0000313" key="2">
    <source>
        <dbReference type="EMBL" id="SHJ17649.1"/>
    </source>
</evidence>
<dbReference type="InterPro" id="IPR036291">
    <property type="entry name" value="NAD(P)-bd_dom_sf"/>
</dbReference>
<gene>
    <name evidence="2" type="ORF">SAMN05421803_10449</name>
</gene>
<evidence type="ECO:0000313" key="3">
    <source>
        <dbReference type="Proteomes" id="UP000184452"/>
    </source>
</evidence>
<dbReference type="PRINTS" id="PR00081">
    <property type="entry name" value="GDHRDH"/>
</dbReference>
<evidence type="ECO:0000256" key="1">
    <source>
        <dbReference type="SAM" id="MobiDB-lite"/>
    </source>
</evidence>
<feature type="compositionally biased region" description="Low complexity" evidence="1">
    <location>
        <begin position="89"/>
        <end position="110"/>
    </location>
</feature>
<dbReference type="SUPFAM" id="SSF51735">
    <property type="entry name" value="NAD(P)-binding Rossmann-fold domains"/>
    <property type="match status" value="1"/>
</dbReference>
<sequence length="119" mass="11838">MPRRPIDITVPDLTGGRAVVTGANDGMGPGIAESRRAAPGADVSLHSLAPSSLESVTALGDTLREEGRPIHLLFNNAGVVRPRAAGPRPTGTSCSSAPTTSATSPGSASSRCCAPAGHG</sequence>
<dbReference type="RefSeq" id="WP_073377688.1">
    <property type="nucleotide sequence ID" value="NZ_FQZK01000004.1"/>
</dbReference>
<accession>A0A1M6H6B7</accession>